<evidence type="ECO:0000313" key="1">
    <source>
        <dbReference type="EMBL" id="TQD82957.1"/>
    </source>
</evidence>
<keyword evidence="2" id="KW-1185">Reference proteome</keyword>
<protein>
    <submittedName>
        <fullName evidence="1">Uncharacterized protein</fullName>
    </submittedName>
</protein>
<name>A0A540L8Y3_MALBA</name>
<organism evidence="1 2">
    <name type="scientific">Malus baccata</name>
    <name type="common">Siberian crab apple</name>
    <name type="synonym">Pyrus baccata</name>
    <dbReference type="NCBI Taxonomy" id="106549"/>
    <lineage>
        <taxon>Eukaryota</taxon>
        <taxon>Viridiplantae</taxon>
        <taxon>Streptophyta</taxon>
        <taxon>Embryophyta</taxon>
        <taxon>Tracheophyta</taxon>
        <taxon>Spermatophyta</taxon>
        <taxon>Magnoliopsida</taxon>
        <taxon>eudicotyledons</taxon>
        <taxon>Gunneridae</taxon>
        <taxon>Pentapetalae</taxon>
        <taxon>rosids</taxon>
        <taxon>fabids</taxon>
        <taxon>Rosales</taxon>
        <taxon>Rosaceae</taxon>
        <taxon>Amygdaloideae</taxon>
        <taxon>Maleae</taxon>
        <taxon>Malus</taxon>
    </lineage>
</organism>
<dbReference type="AlphaFoldDB" id="A0A540L8Y3"/>
<reference evidence="1 2" key="1">
    <citation type="journal article" date="2019" name="G3 (Bethesda)">
        <title>Sequencing of a Wild Apple (Malus baccata) Genome Unravels the Differences Between Cultivated and Wild Apple Species Regarding Disease Resistance and Cold Tolerance.</title>
        <authorList>
            <person name="Chen X."/>
        </authorList>
    </citation>
    <scope>NUCLEOTIDE SEQUENCE [LARGE SCALE GENOMIC DNA]</scope>
    <source>
        <strain evidence="2">cv. Shandingzi</strain>
        <tissue evidence="1">Leaves</tissue>
    </source>
</reference>
<comment type="caution">
    <text evidence="1">The sequence shown here is derived from an EMBL/GenBank/DDBJ whole genome shotgun (WGS) entry which is preliminary data.</text>
</comment>
<dbReference type="Proteomes" id="UP000315295">
    <property type="component" value="Unassembled WGS sequence"/>
</dbReference>
<evidence type="ECO:0000313" key="2">
    <source>
        <dbReference type="Proteomes" id="UP000315295"/>
    </source>
</evidence>
<dbReference type="EMBL" id="VIEB01000699">
    <property type="protein sequence ID" value="TQD82957.1"/>
    <property type="molecule type" value="Genomic_DNA"/>
</dbReference>
<sequence length="106" mass="12443">MGDLLSAEGRETHRRGRKRRKNVGNIYIILPECQEALNMIKRLIDEKGHEIMPFSLSAWRQIVSSAYRMNVSGTDILNFQKIYQRLDQRDYYGVFDFAADVQLTFK</sequence>
<accession>A0A540L8Y3</accession>
<gene>
    <name evidence="1" type="ORF">C1H46_031467</name>
</gene>
<proteinExistence type="predicted"/>